<proteinExistence type="predicted"/>
<gene>
    <name evidence="1" type="ORF">S01H1_76298</name>
</gene>
<protein>
    <submittedName>
        <fullName evidence="1">Uncharacterized protein</fullName>
    </submittedName>
</protein>
<reference evidence="1" key="1">
    <citation type="journal article" date="2014" name="Front. Microbiol.">
        <title>High frequency of phylogenetically diverse reductive dehalogenase-homologous genes in deep subseafloor sedimentary metagenomes.</title>
        <authorList>
            <person name="Kawai M."/>
            <person name="Futagami T."/>
            <person name="Toyoda A."/>
            <person name="Takaki Y."/>
            <person name="Nishi S."/>
            <person name="Hori S."/>
            <person name="Arai W."/>
            <person name="Tsubouchi T."/>
            <person name="Morono Y."/>
            <person name="Uchiyama I."/>
            <person name="Ito T."/>
            <person name="Fujiyama A."/>
            <person name="Inagaki F."/>
            <person name="Takami H."/>
        </authorList>
    </citation>
    <scope>NUCLEOTIDE SEQUENCE</scope>
    <source>
        <strain evidence="1">Expedition CK06-06</strain>
    </source>
</reference>
<evidence type="ECO:0000313" key="1">
    <source>
        <dbReference type="EMBL" id="GAG53480.1"/>
    </source>
</evidence>
<dbReference type="AlphaFoldDB" id="X0YCA5"/>
<feature type="non-terminal residue" evidence="1">
    <location>
        <position position="116"/>
    </location>
</feature>
<comment type="caution">
    <text evidence="1">The sequence shown here is derived from an EMBL/GenBank/DDBJ whole genome shotgun (WGS) entry which is preliminary data.</text>
</comment>
<sequence>MTGDLVVQANTNDNPFIYLDMYSDSLQRYGRLYFQKSHNDTVGTMTTTLDGDWIGNIKYMGTNNVGVFTGGAYMSVQQTGAAGAYVPTEMEWVTYTNAAPNLRQFVLNSDGSTTVT</sequence>
<accession>X0YCA5</accession>
<organism evidence="1">
    <name type="scientific">marine sediment metagenome</name>
    <dbReference type="NCBI Taxonomy" id="412755"/>
    <lineage>
        <taxon>unclassified sequences</taxon>
        <taxon>metagenomes</taxon>
        <taxon>ecological metagenomes</taxon>
    </lineage>
</organism>
<name>X0YCA5_9ZZZZ</name>
<dbReference type="EMBL" id="BARS01051192">
    <property type="protein sequence ID" value="GAG53480.1"/>
    <property type="molecule type" value="Genomic_DNA"/>
</dbReference>